<organism evidence="1 2">
    <name type="scientific">Gordonia phage Pupper</name>
    <dbReference type="NCBI Taxonomy" id="2571249"/>
    <lineage>
        <taxon>Viruses</taxon>
        <taxon>Duplodnaviria</taxon>
        <taxon>Heunggongvirae</taxon>
        <taxon>Uroviricota</taxon>
        <taxon>Caudoviricetes</taxon>
        <taxon>Puppervirus</taxon>
        <taxon>Puppervirus Pupper</taxon>
    </lineage>
</organism>
<dbReference type="Pfam" id="PF13384">
    <property type="entry name" value="HTH_23"/>
    <property type="match status" value="1"/>
</dbReference>
<evidence type="ECO:0000313" key="2">
    <source>
        <dbReference type="Proteomes" id="UP000318375"/>
    </source>
</evidence>
<dbReference type="KEGG" id="vg:64766064"/>
<evidence type="ECO:0008006" key="3">
    <source>
        <dbReference type="Google" id="ProtNLM"/>
    </source>
</evidence>
<keyword evidence="2" id="KW-1185">Reference proteome</keyword>
<dbReference type="Proteomes" id="UP000318375">
    <property type="component" value="Segment"/>
</dbReference>
<gene>
    <name evidence="1" type="primary">45</name>
    <name evidence="1" type="ORF">SEA_PUPPER_45</name>
</gene>
<accession>A0A4Y6EM98</accession>
<name>A0A4Y6EM98_9CAUD</name>
<reference evidence="1 2" key="1">
    <citation type="submission" date="2019-05" db="EMBL/GenBank/DDBJ databases">
        <authorList>
            <person name="Pope W.H."/>
            <person name="Garlena R.A."/>
            <person name="Russell D.A."/>
            <person name="Jacobs-Sera D."/>
            <person name="Hatfull G.F."/>
        </authorList>
    </citation>
    <scope>NUCLEOTIDE SEQUENCE [LARGE SCALE GENOMIC DNA]</scope>
</reference>
<dbReference type="Gene3D" id="1.10.10.10">
    <property type="entry name" value="Winged helix-like DNA-binding domain superfamily/Winged helix DNA-binding domain"/>
    <property type="match status" value="1"/>
</dbReference>
<dbReference type="InterPro" id="IPR036388">
    <property type="entry name" value="WH-like_DNA-bd_sf"/>
</dbReference>
<dbReference type="Gene3D" id="1.10.10.60">
    <property type="entry name" value="Homeodomain-like"/>
    <property type="match status" value="1"/>
</dbReference>
<proteinExistence type="predicted"/>
<protein>
    <recommendedName>
        <fullName evidence="3">Helix-turn-helix DNA binding domain protein</fullName>
    </recommendedName>
</protein>
<dbReference type="EMBL" id="MK977695">
    <property type="protein sequence ID" value="QDF18531.1"/>
    <property type="molecule type" value="Genomic_DNA"/>
</dbReference>
<dbReference type="GeneID" id="64766064"/>
<sequence>MDDHAERAARVVELTRQGMSGVAIADQLGIAERSVRRIRRRAGVSLPTSPPTPPETLSRALEMLQDGCPYAEVSRTLGVPVCTLRRRIPGYGMRKGFDWANEIRTKEGAF</sequence>
<dbReference type="RefSeq" id="YP_010058833.1">
    <property type="nucleotide sequence ID" value="NC_054723.1"/>
</dbReference>
<evidence type="ECO:0000313" key="1">
    <source>
        <dbReference type="EMBL" id="QDF18531.1"/>
    </source>
</evidence>